<accession>A0ABR7IZ87</accession>
<keyword evidence="6 9" id="KW-1133">Transmembrane helix</keyword>
<feature type="transmembrane region" description="Helical" evidence="9">
    <location>
        <begin position="120"/>
        <end position="139"/>
    </location>
</feature>
<evidence type="ECO:0000313" key="11">
    <source>
        <dbReference type="Proteomes" id="UP000605990"/>
    </source>
</evidence>
<evidence type="ECO:0000256" key="6">
    <source>
        <dbReference type="ARBA" id="ARBA00022989"/>
    </source>
</evidence>
<sequence length="188" mass="20847">MLELIKQPWHWAVAGTLIGLIVPTLLLIGNKKLGVSSSMRHLCAICIPKNIPFFKYDWKKEIWNLFFVVGILLGGFIAAQFLTNPNEIVITETTKEILAEYGITDFSQSMPIQIFSVENIFTLRGFFFFVVGGFLVGFGSRYAGGCTSGHSIMGLATFQLPSLIATCCFMIGGFFTANVILPIIFKFI</sequence>
<keyword evidence="2" id="KW-0813">Transport</keyword>
<reference evidence="10 11" key="1">
    <citation type="submission" date="2020-08" db="EMBL/GenBank/DDBJ databases">
        <title>Description of novel Flavobacterium F-408 isolate.</title>
        <authorList>
            <person name="Saticioglu I.B."/>
            <person name="Duman M."/>
            <person name="Altun S."/>
        </authorList>
    </citation>
    <scope>NUCLEOTIDE SEQUENCE [LARGE SCALE GENOMIC DNA]</scope>
    <source>
        <strain evidence="10 11">F-408</strain>
    </source>
</reference>
<organism evidence="10 11">
    <name type="scientific">Flavobacterium bernardetii</name>
    <dbReference type="NCBI Taxonomy" id="2813823"/>
    <lineage>
        <taxon>Bacteria</taxon>
        <taxon>Pseudomonadati</taxon>
        <taxon>Bacteroidota</taxon>
        <taxon>Flavobacteriia</taxon>
        <taxon>Flavobacteriales</taxon>
        <taxon>Flavobacteriaceae</taxon>
        <taxon>Flavobacterium</taxon>
    </lineage>
</organism>
<keyword evidence="7 9" id="KW-0472">Membrane</keyword>
<feature type="transmembrane region" description="Helical" evidence="9">
    <location>
        <begin position="62"/>
        <end position="82"/>
    </location>
</feature>
<feature type="transmembrane region" description="Helical" evidence="9">
    <location>
        <begin position="160"/>
        <end position="185"/>
    </location>
</feature>
<dbReference type="PANTHER" id="PTHR30574">
    <property type="entry name" value="INNER MEMBRANE PROTEIN YEDE"/>
    <property type="match status" value="1"/>
</dbReference>
<evidence type="ECO:0000256" key="3">
    <source>
        <dbReference type="ARBA" id="ARBA00022475"/>
    </source>
</evidence>
<dbReference type="Pfam" id="PF04143">
    <property type="entry name" value="Sulf_transp"/>
    <property type="match status" value="2"/>
</dbReference>
<comment type="subcellular location">
    <subcellularLocation>
        <location evidence="1">Cell inner membrane</location>
        <topology evidence="1">Multi-pass membrane protein</topology>
    </subcellularLocation>
</comment>
<keyword evidence="5 9" id="KW-0812">Transmembrane</keyword>
<dbReference type="RefSeq" id="WP_166128220.1">
    <property type="nucleotide sequence ID" value="NZ_JAANOQ010000005.1"/>
</dbReference>
<protein>
    <submittedName>
        <fullName evidence="10">YeeE/YedE family protein</fullName>
    </submittedName>
</protein>
<evidence type="ECO:0000256" key="9">
    <source>
        <dbReference type="SAM" id="Phobius"/>
    </source>
</evidence>
<keyword evidence="11" id="KW-1185">Reference proteome</keyword>
<proteinExistence type="inferred from homology"/>
<comment type="caution">
    <text evidence="10">The sequence shown here is derived from an EMBL/GenBank/DDBJ whole genome shotgun (WGS) entry which is preliminary data.</text>
</comment>
<gene>
    <name evidence="10" type="ORF">H8R27_08660</name>
</gene>
<evidence type="ECO:0000256" key="8">
    <source>
        <dbReference type="ARBA" id="ARBA00035655"/>
    </source>
</evidence>
<name>A0ABR7IZ87_9FLAO</name>
<keyword evidence="3" id="KW-1003">Cell membrane</keyword>
<evidence type="ECO:0000256" key="2">
    <source>
        <dbReference type="ARBA" id="ARBA00022448"/>
    </source>
</evidence>
<dbReference type="Proteomes" id="UP000605990">
    <property type="component" value="Unassembled WGS sequence"/>
</dbReference>
<dbReference type="EMBL" id="JACRUN010000004">
    <property type="protein sequence ID" value="MBC5834957.1"/>
    <property type="molecule type" value="Genomic_DNA"/>
</dbReference>
<keyword evidence="4" id="KW-0997">Cell inner membrane</keyword>
<evidence type="ECO:0000256" key="7">
    <source>
        <dbReference type="ARBA" id="ARBA00023136"/>
    </source>
</evidence>
<feature type="transmembrane region" description="Helical" evidence="9">
    <location>
        <begin position="12"/>
        <end position="30"/>
    </location>
</feature>
<evidence type="ECO:0000256" key="4">
    <source>
        <dbReference type="ARBA" id="ARBA00022519"/>
    </source>
</evidence>
<evidence type="ECO:0000313" key="10">
    <source>
        <dbReference type="EMBL" id="MBC5834957.1"/>
    </source>
</evidence>
<evidence type="ECO:0000256" key="5">
    <source>
        <dbReference type="ARBA" id="ARBA00022692"/>
    </source>
</evidence>
<dbReference type="InterPro" id="IPR007272">
    <property type="entry name" value="Sulf_transp_TsuA/YedE"/>
</dbReference>
<comment type="similarity">
    <text evidence="8">Belongs to the TsuA/YedE (TC 9.B.102) family.</text>
</comment>
<evidence type="ECO:0000256" key="1">
    <source>
        <dbReference type="ARBA" id="ARBA00004429"/>
    </source>
</evidence>
<dbReference type="PANTHER" id="PTHR30574:SF1">
    <property type="entry name" value="SULPHUR TRANSPORT DOMAIN-CONTAINING PROTEIN"/>
    <property type="match status" value="1"/>
</dbReference>